<dbReference type="RefSeq" id="WP_250139553.1">
    <property type="nucleotide sequence ID" value="NZ_JALIQP010000001.1"/>
</dbReference>
<dbReference type="PANTHER" id="PTHR10566:SF113">
    <property type="entry name" value="PROTEIN ACTIVITY OF BC1 COMPLEX KINASE 7, CHLOROPLASTIC"/>
    <property type="match status" value="1"/>
</dbReference>
<dbReference type="SUPFAM" id="SSF56112">
    <property type="entry name" value="Protein kinase-like (PK-like)"/>
    <property type="match status" value="1"/>
</dbReference>
<organism evidence="3 4">
    <name type="scientific">Halosolutus amylolyticus</name>
    <dbReference type="NCBI Taxonomy" id="2932267"/>
    <lineage>
        <taxon>Archaea</taxon>
        <taxon>Methanobacteriati</taxon>
        <taxon>Methanobacteriota</taxon>
        <taxon>Stenosarchaea group</taxon>
        <taxon>Halobacteria</taxon>
        <taxon>Halobacteriales</taxon>
        <taxon>Natrialbaceae</taxon>
        <taxon>Halosolutus</taxon>
    </lineage>
</organism>
<keyword evidence="4" id="KW-1185">Reference proteome</keyword>
<dbReference type="InterPro" id="IPR004147">
    <property type="entry name" value="ABC1_dom"/>
</dbReference>
<dbReference type="CDD" id="cd05121">
    <property type="entry name" value="ABC1_ADCK3-like"/>
    <property type="match status" value="1"/>
</dbReference>
<dbReference type="AlphaFoldDB" id="A0ABD5PNF3"/>
<keyword evidence="3" id="KW-0808">Transferase</keyword>
<evidence type="ECO:0000259" key="2">
    <source>
        <dbReference type="PROSITE" id="PS50011"/>
    </source>
</evidence>
<dbReference type="PROSITE" id="PS50011">
    <property type="entry name" value="PROTEIN_KINASE_DOM"/>
    <property type="match status" value="1"/>
</dbReference>
<evidence type="ECO:0000256" key="1">
    <source>
        <dbReference type="ARBA" id="ARBA00009670"/>
    </source>
</evidence>
<dbReference type="EMBL" id="JBHSFA010000002">
    <property type="protein sequence ID" value="MFC4541424.1"/>
    <property type="molecule type" value="Genomic_DNA"/>
</dbReference>
<comment type="similarity">
    <text evidence="1">Belongs to the protein kinase superfamily. ADCK protein kinase family.</text>
</comment>
<protein>
    <submittedName>
        <fullName evidence="3">ABC1 kinase family protein</fullName>
    </submittedName>
</protein>
<dbReference type="Proteomes" id="UP001595898">
    <property type="component" value="Unassembled WGS sequence"/>
</dbReference>
<proteinExistence type="inferred from homology"/>
<keyword evidence="3" id="KW-0418">Kinase</keyword>
<dbReference type="InterPro" id="IPR000719">
    <property type="entry name" value="Prot_kinase_dom"/>
</dbReference>
<dbReference type="Gene3D" id="1.10.510.10">
    <property type="entry name" value="Transferase(Phosphotransferase) domain 1"/>
    <property type="match status" value="1"/>
</dbReference>
<dbReference type="GO" id="GO:0016301">
    <property type="term" value="F:kinase activity"/>
    <property type="evidence" value="ECO:0007669"/>
    <property type="project" value="UniProtKB-KW"/>
</dbReference>
<name>A0ABD5PNF3_9EURY</name>
<dbReference type="PANTHER" id="PTHR10566">
    <property type="entry name" value="CHAPERONE-ACTIVITY OF BC1 COMPLEX CABC1 -RELATED"/>
    <property type="match status" value="1"/>
</dbReference>
<accession>A0ABD5PNF3</accession>
<evidence type="ECO:0000313" key="4">
    <source>
        <dbReference type="Proteomes" id="UP001595898"/>
    </source>
</evidence>
<comment type="caution">
    <text evidence="3">The sequence shown here is derived from an EMBL/GenBank/DDBJ whole genome shotgun (WGS) entry which is preliminary data.</text>
</comment>
<dbReference type="InterPro" id="IPR050154">
    <property type="entry name" value="UbiB_kinase"/>
</dbReference>
<sequence>MSGYYRRYLQVLVRFLPVAIAFLRDRRRFLLFGPSRTVSTEVHRARAERLTETMLDLGPAFIKVGQVLSTRPDIVPPTYVEVFATLQDEVPEDAGGDPFAVLQAELRDGIDLESVEPVAGGSLAFVYTADYDGDRIALKVRRPGLVSQIERDLRVIRGLVPLLATFADERQRYSLENAADDFEEIILGELDFEREATIMREIDANFADDDRIVVPDTYDELCSDRVVAMEYVEGRKITDDDALADAGLGPTEMATLIARTYLKMGLVDGVFHADPHPGNLAVTDEGRLVIYDYGMSQRLSPQEQEDITSLYRTLVRRDVDGLLNTLVALEVLEPTVDRAAVRRVLELVIDNLEGRSDVTWQLIITELLSMLHDFPFRIPPNVMLLMRVGTVGEGVCRSLDPEFDFIAVTRSFLVDHGFIESEFEVLFEDVKRDLRESAPVLARAPARFDAVFGQLERGELVVRTEPVEPTPDGDPGVGYAVLAGALFVATAVLTFHAQPYELASLVAALVVALQYVRTRRSSGR</sequence>
<feature type="domain" description="Protein kinase" evidence="2">
    <location>
        <begin position="112"/>
        <end position="452"/>
    </location>
</feature>
<evidence type="ECO:0000313" key="3">
    <source>
        <dbReference type="EMBL" id="MFC4541424.1"/>
    </source>
</evidence>
<dbReference type="InterPro" id="IPR011009">
    <property type="entry name" value="Kinase-like_dom_sf"/>
</dbReference>
<reference evidence="3 4" key="1">
    <citation type="journal article" date="2019" name="Int. J. Syst. Evol. Microbiol.">
        <title>The Global Catalogue of Microorganisms (GCM) 10K type strain sequencing project: providing services to taxonomists for standard genome sequencing and annotation.</title>
        <authorList>
            <consortium name="The Broad Institute Genomics Platform"/>
            <consortium name="The Broad Institute Genome Sequencing Center for Infectious Disease"/>
            <person name="Wu L."/>
            <person name="Ma J."/>
        </authorList>
    </citation>
    <scope>NUCLEOTIDE SEQUENCE [LARGE SCALE GENOMIC DNA]</scope>
    <source>
        <strain evidence="3 4">WLHS5</strain>
    </source>
</reference>
<gene>
    <name evidence="3" type="ORF">ACFO5R_05730</name>
</gene>
<dbReference type="Pfam" id="PF03109">
    <property type="entry name" value="ABC1"/>
    <property type="match status" value="1"/>
</dbReference>